<protein>
    <submittedName>
        <fullName evidence="1">Uncharacterized protein</fullName>
    </submittedName>
</protein>
<dbReference type="InterPro" id="IPR036894">
    <property type="entry name" value="YbaB-like_sf"/>
</dbReference>
<dbReference type="OMA" id="MNNECIA"/>
<dbReference type="VEuPathDB" id="AmoebaDB:NF0085530"/>
<evidence type="ECO:0000313" key="1">
    <source>
        <dbReference type="EMBL" id="KAF0973675.1"/>
    </source>
</evidence>
<dbReference type="AlphaFoldDB" id="A0A6A5BIY3"/>
<gene>
    <name evidence="1" type="ORF">FDP41_007062</name>
</gene>
<evidence type="ECO:0000313" key="2">
    <source>
        <dbReference type="Proteomes" id="UP000444721"/>
    </source>
</evidence>
<dbReference type="VEuPathDB" id="AmoebaDB:NfTy_008520"/>
<comment type="caution">
    <text evidence="1">The sequence shown here is derived from an EMBL/GenBank/DDBJ whole genome shotgun (WGS) entry which is preliminary data.</text>
</comment>
<dbReference type="VEuPathDB" id="AmoebaDB:FDP41_007062"/>
<dbReference type="Pfam" id="PF02575">
    <property type="entry name" value="YbaB_DNA_bd"/>
    <property type="match status" value="1"/>
</dbReference>
<dbReference type="OrthoDB" id="10253162at2759"/>
<dbReference type="Gene3D" id="3.30.1310.10">
    <property type="entry name" value="Nucleoid-associated protein YbaB-like domain"/>
    <property type="match status" value="1"/>
</dbReference>
<keyword evidence="2" id="KW-1185">Reference proteome</keyword>
<dbReference type="RefSeq" id="XP_044558388.1">
    <property type="nucleotide sequence ID" value="XM_044710766.1"/>
</dbReference>
<dbReference type="Proteomes" id="UP000444721">
    <property type="component" value="Unassembled WGS sequence"/>
</dbReference>
<dbReference type="GeneID" id="68114280"/>
<proteinExistence type="predicted"/>
<reference evidence="1 2" key="1">
    <citation type="journal article" date="2019" name="Sci. Rep.">
        <title>Nanopore sequencing improves the draft genome of the human pathogenic amoeba Naegleria fowleri.</title>
        <authorList>
            <person name="Liechti N."/>
            <person name="Schurch N."/>
            <person name="Bruggmann R."/>
            <person name="Wittwer M."/>
        </authorList>
    </citation>
    <scope>NUCLEOTIDE SEQUENCE [LARGE SCALE GENOMIC DNA]</scope>
    <source>
        <strain evidence="1 2">ATCC 30894</strain>
    </source>
</reference>
<dbReference type="InterPro" id="IPR004401">
    <property type="entry name" value="YbaB/EbfC"/>
</dbReference>
<dbReference type="EMBL" id="VFQX01000058">
    <property type="protein sequence ID" value="KAF0973675.1"/>
    <property type="molecule type" value="Genomic_DNA"/>
</dbReference>
<organism evidence="1 2">
    <name type="scientific">Naegleria fowleri</name>
    <name type="common">Brain eating amoeba</name>
    <dbReference type="NCBI Taxonomy" id="5763"/>
    <lineage>
        <taxon>Eukaryota</taxon>
        <taxon>Discoba</taxon>
        <taxon>Heterolobosea</taxon>
        <taxon>Tetramitia</taxon>
        <taxon>Eutetramitia</taxon>
        <taxon>Vahlkampfiidae</taxon>
        <taxon>Naegleria</taxon>
    </lineage>
</organism>
<sequence>MKISALLKTHQAPKSALHTLIGFLVRGHKLTPQQGEDIKHFMEMTKLRLQTELRNKEFVGRAFGNESSSPNVTAYVNGLGTVNRVVIDEALSKSVPRNRLNNFIVVAVAKALKQPKEYVHNSLKAMNNECIAQLYGALESYDPKNDTLVEESPLRYAFVVDQLHLSALYQQVLEEASKPEGYLQEDEELFYKEKKRALTDAEIDSIMLSEKVPDLTRI</sequence>
<dbReference type="GO" id="GO:0003677">
    <property type="term" value="F:DNA binding"/>
    <property type="evidence" value="ECO:0007669"/>
    <property type="project" value="InterPro"/>
</dbReference>
<name>A0A6A5BIY3_NAEFO</name>
<accession>A0A6A5BIY3</accession>
<dbReference type="SUPFAM" id="SSF82607">
    <property type="entry name" value="YbaB-like"/>
    <property type="match status" value="1"/>
</dbReference>